<dbReference type="OrthoDB" id="6076990at2759"/>
<keyword evidence="1" id="KW-0597">Phosphoprotein</keyword>
<evidence type="ECO:0000259" key="2">
    <source>
        <dbReference type="Pfam" id="PF12736"/>
    </source>
</evidence>
<dbReference type="Proteomes" id="UP000828390">
    <property type="component" value="Unassembled WGS sequence"/>
</dbReference>
<dbReference type="EMBL" id="JAIWYP010000016">
    <property type="protein sequence ID" value="KAH3694805.1"/>
    <property type="molecule type" value="Genomic_DNA"/>
</dbReference>
<reference evidence="3" key="2">
    <citation type="submission" date="2020-11" db="EMBL/GenBank/DDBJ databases">
        <authorList>
            <person name="McCartney M.A."/>
            <person name="Auch B."/>
            <person name="Kono T."/>
            <person name="Mallez S."/>
            <person name="Becker A."/>
            <person name="Gohl D.M."/>
            <person name="Silverstein K.A.T."/>
            <person name="Koren S."/>
            <person name="Bechman K.B."/>
            <person name="Herman A."/>
            <person name="Abrahante J.E."/>
            <person name="Garbe J."/>
        </authorList>
    </citation>
    <scope>NUCLEOTIDE SEQUENCE</scope>
    <source>
        <strain evidence="3">Duluth1</strain>
        <tissue evidence="3">Whole animal</tissue>
    </source>
</reference>
<proteinExistence type="predicted"/>
<evidence type="ECO:0000256" key="1">
    <source>
        <dbReference type="ARBA" id="ARBA00022553"/>
    </source>
</evidence>
<dbReference type="Pfam" id="PF12736">
    <property type="entry name" value="CABIT"/>
    <property type="match status" value="1"/>
</dbReference>
<sequence length="427" mass="47803">MTDTDNSLTEESGGVANFEWSEDSVTVLNNFDNGTSLPCVARLESIAGTGASSLPPGLSIYAGQPVLLHERTCKKHAKARTIYHDKDGPYFEVGQTLDIPDDFQGWFEVVPPDFGRGNVFRSIEQVAQSSGRKFFTRTNIRAIRVHAEEEAADEETQSFKERKIPAGTVLTVKGTFAAKWQTTAQTGFIKRKSKEYTTVEIPYLKCLDTDDMEVLVPLSTRGRFSLVYEKGVRDLRTVYRMKDILEDLQLPLKVRMVYGKPPLVPCIFSGMLALKGKAKEETIIASTILNKRNVLFELPVDANCAVTTAVNMEQFENMRTYIDAQLLCKKYAHSFGTLIKLSPEMDTNPPMIQHIPTEKQKSRDESLKTLDLITNISVTDDEPNDFMFESSDNDSVQSAELPPLGMGQMMDLREITLPRTSQMISDA</sequence>
<evidence type="ECO:0000313" key="4">
    <source>
        <dbReference type="Proteomes" id="UP000828390"/>
    </source>
</evidence>
<organism evidence="3 4">
    <name type="scientific">Dreissena polymorpha</name>
    <name type="common">Zebra mussel</name>
    <name type="synonym">Mytilus polymorpha</name>
    <dbReference type="NCBI Taxonomy" id="45954"/>
    <lineage>
        <taxon>Eukaryota</taxon>
        <taxon>Metazoa</taxon>
        <taxon>Spiralia</taxon>
        <taxon>Lophotrochozoa</taxon>
        <taxon>Mollusca</taxon>
        <taxon>Bivalvia</taxon>
        <taxon>Autobranchia</taxon>
        <taxon>Heteroconchia</taxon>
        <taxon>Euheterodonta</taxon>
        <taxon>Imparidentia</taxon>
        <taxon>Neoheterodontei</taxon>
        <taxon>Myida</taxon>
        <taxon>Dreissenoidea</taxon>
        <taxon>Dreissenidae</taxon>
        <taxon>Dreissena</taxon>
    </lineage>
</organism>
<dbReference type="InterPro" id="IPR025946">
    <property type="entry name" value="CABIT_dom"/>
</dbReference>
<dbReference type="PANTHER" id="PTHR14454:SF11">
    <property type="entry name" value="SERRANO, ISOFORM F"/>
    <property type="match status" value="1"/>
</dbReference>
<evidence type="ECO:0000313" key="3">
    <source>
        <dbReference type="EMBL" id="KAH3694805.1"/>
    </source>
</evidence>
<dbReference type="AlphaFoldDB" id="A0A9D3Y798"/>
<name>A0A9D3Y798_DREPO</name>
<dbReference type="PANTHER" id="PTHR14454">
    <property type="entry name" value="GRB2-ASSOCIATED AND REGULATOR OF MAPK PROTEIN FAMILY MEMBER"/>
    <property type="match status" value="1"/>
</dbReference>
<keyword evidence="4" id="KW-1185">Reference proteome</keyword>
<feature type="domain" description="CABIT" evidence="2">
    <location>
        <begin position="62"/>
        <end position="304"/>
    </location>
</feature>
<protein>
    <recommendedName>
        <fullName evidence="2">CABIT domain-containing protein</fullName>
    </recommendedName>
</protein>
<accession>A0A9D3Y798</accession>
<reference evidence="3" key="1">
    <citation type="journal article" date="2019" name="bioRxiv">
        <title>The Genome of the Zebra Mussel, Dreissena polymorpha: A Resource for Invasive Species Research.</title>
        <authorList>
            <person name="McCartney M.A."/>
            <person name="Auch B."/>
            <person name="Kono T."/>
            <person name="Mallez S."/>
            <person name="Zhang Y."/>
            <person name="Obille A."/>
            <person name="Becker A."/>
            <person name="Abrahante J.E."/>
            <person name="Garbe J."/>
            <person name="Badalamenti J.P."/>
            <person name="Herman A."/>
            <person name="Mangelson H."/>
            <person name="Liachko I."/>
            <person name="Sullivan S."/>
            <person name="Sone E.D."/>
            <person name="Koren S."/>
            <person name="Silverstein K.A.T."/>
            <person name="Beckman K.B."/>
            <person name="Gohl D.M."/>
        </authorList>
    </citation>
    <scope>NUCLEOTIDE SEQUENCE</scope>
    <source>
        <strain evidence="3">Duluth1</strain>
        <tissue evidence="3">Whole animal</tissue>
    </source>
</reference>
<gene>
    <name evidence="3" type="ORF">DPMN_082246</name>
</gene>
<comment type="caution">
    <text evidence="3">The sequence shown here is derived from an EMBL/GenBank/DDBJ whole genome shotgun (WGS) entry which is preliminary data.</text>
</comment>
<dbReference type="InterPro" id="IPR052281">
    <property type="entry name" value="GAREM"/>
</dbReference>